<evidence type="ECO:0000256" key="1">
    <source>
        <dbReference type="SAM" id="Phobius"/>
    </source>
</evidence>
<accession>A0A239JBN1</accession>
<dbReference type="EMBL" id="FZOW01000008">
    <property type="protein sequence ID" value="SNT03260.1"/>
    <property type="molecule type" value="Genomic_DNA"/>
</dbReference>
<proteinExistence type="predicted"/>
<dbReference type="Proteomes" id="UP000198327">
    <property type="component" value="Unassembled WGS sequence"/>
</dbReference>
<evidence type="ECO:0008006" key="4">
    <source>
        <dbReference type="Google" id="ProtNLM"/>
    </source>
</evidence>
<gene>
    <name evidence="2" type="ORF">SAMN05421642_108146</name>
</gene>
<protein>
    <recommendedName>
        <fullName evidence="4">Dynamin family protein</fullName>
    </recommendedName>
</protein>
<dbReference type="RefSeq" id="WP_089247579.1">
    <property type="nucleotide sequence ID" value="NZ_FZOW01000008.1"/>
</dbReference>
<dbReference type="Gene3D" id="3.40.50.300">
    <property type="entry name" value="P-loop containing nucleotide triphosphate hydrolases"/>
    <property type="match status" value="1"/>
</dbReference>
<dbReference type="InterPro" id="IPR027417">
    <property type="entry name" value="P-loop_NTPase"/>
</dbReference>
<keyword evidence="1" id="KW-1133">Transmembrane helix</keyword>
<feature type="transmembrane region" description="Helical" evidence="1">
    <location>
        <begin position="358"/>
        <end position="381"/>
    </location>
</feature>
<keyword evidence="1" id="KW-0812">Transmembrane</keyword>
<dbReference type="OrthoDB" id="4373699at2"/>
<organism evidence="2 3">
    <name type="scientific">Rhodococcoides kyotonense</name>
    <dbReference type="NCBI Taxonomy" id="398843"/>
    <lineage>
        <taxon>Bacteria</taxon>
        <taxon>Bacillati</taxon>
        <taxon>Actinomycetota</taxon>
        <taxon>Actinomycetes</taxon>
        <taxon>Mycobacteriales</taxon>
        <taxon>Nocardiaceae</taxon>
        <taxon>Rhodococcoides</taxon>
    </lineage>
</organism>
<evidence type="ECO:0000313" key="2">
    <source>
        <dbReference type="EMBL" id="SNT03260.1"/>
    </source>
</evidence>
<sequence length="493" mass="52557">MIDVPGDMSSVVRRWYPEGLDIVADARRVVPSGVYVTGTSGSGVTAVEREVGCRSAVSEDVASAAVVVFVVDAAAPIGRRGLAELMPALDSTTVAVVVNKIDAHREWRDVTRSIAASISEYAPRAVDVSVWPVSAALAERARNAAVPQARAALYEESGFAALDAYLAGALAEPAGLLRARKYDAAVHSAASGARRAIVERAREITGTGSTVGLRAERATLVERRDRERHDRTTALRTRLQLLRAEVNHDIGEESRAFVTASRESVSSASRSELRHLPTHLTEQLNEAGRRVDTHVTGKIQSIADDLDMSAELPTEATVFVVEPPKPRRRTVEDKIVIVVGASAGVGLGRILVSPLSMLPALEVAVVPASLILGALTAWWLVRSRAATADRTHLRTWAADAAASAKSAWEQAALARMLAAESVFVPASNQSIGTATLATESELERVETDLRAAADRRAAVLSACDRDLAVLDRGVEKFDAKSMEPALAPSRPKD</sequence>
<keyword evidence="1" id="KW-0472">Membrane</keyword>
<keyword evidence="3" id="KW-1185">Reference proteome</keyword>
<reference evidence="3" key="1">
    <citation type="submission" date="2017-06" db="EMBL/GenBank/DDBJ databases">
        <authorList>
            <person name="Varghese N."/>
            <person name="Submissions S."/>
        </authorList>
    </citation>
    <scope>NUCLEOTIDE SEQUENCE [LARGE SCALE GENOMIC DNA]</scope>
    <source>
        <strain evidence="3">JCM 23211</strain>
    </source>
</reference>
<evidence type="ECO:0000313" key="3">
    <source>
        <dbReference type="Proteomes" id="UP000198327"/>
    </source>
</evidence>
<name>A0A239JBN1_9NOCA</name>
<dbReference type="AlphaFoldDB" id="A0A239JBN1"/>